<evidence type="ECO:0000313" key="2">
    <source>
        <dbReference type="Proteomes" id="UP000736787"/>
    </source>
</evidence>
<protein>
    <submittedName>
        <fullName evidence="1">Uncharacterized protein</fullName>
    </submittedName>
</protein>
<reference evidence="1" key="1">
    <citation type="submission" date="2018-10" db="EMBL/GenBank/DDBJ databases">
        <title>Effector identification in a new, highly contiguous assembly of the strawberry crown rot pathogen Phytophthora cactorum.</title>
        <authorList>
            <person name="Armitage A.D."/>
            <person name="Nellist C.F."/>
            <person name="Bates H."/>
            <person name="Vickerstaff R.J."/>
            <person name="Harrison R.J."/>
        </authorList>
    </citation>
    <scope>NUCLEOTIDE SEQUENCE</scope>
    <source>
        <strain evidence="1">4040</strain>
    </source>
</reference>
<evidence type="ECO:0000313" key="1">
    <source>
        <dbReference type="EMBL" id="KAG2896598.1"/>
    </source>
</evidence>
<name>A0A8T1B6U3_9STRA</name>
<dbReference type="Proteomes" id="UP000736787">
    <property type="component" value="Unassembled WGS sequence"/>
</dbReference>
<dbReference type="EMBL" id="RCMK01001331">
    <property type="protein sequence ID" value="KAG2896598.1"/>
    <property type="molecule type" value="Genomic_DNA"/>
</dbReference>
<accession>A0A8T1B6U3</accession>
<organism evidence="1 2">
    <name type="scientific">Phytophthora cactorum</name>
    <dbReference type="NCBI Taxonomy" id="29920"/>
    <lineage>
        <taxon>Eukaryota</taxon>
        <taxon>Sar</taxon>
        <taxon>Stramenopiles</taxon>
        <taxon>Oomycota</taxon>
        <taxon>Peronosporomycetes</taxon>
        <taxon>Peronosporales</taxon>
        <taxon>Peronosporaceae</taxon>
        <taxon>Phytophthora</taxon>
    </lineage>
</organism>
<proteinExistence type="predicted"/>
<comment type="caution">
    <text evidence="1">The sequence shown here is derived from an EMBL/GenBank/DDBJ whole genome shotgun (WGS) entry which is preliminary data.</text>
</comment>
<sequence length="157" mass="17851">MVKAEVGVKPYPIAQLMTEGLREYGLETQEIPRALAKFAFSLADVPVVYFVVSRCKLRFDEFEVLVRNIDLADQLLCVLVIVQVQEQGSTARSPYRSEFVYLVDTDLPYAQLFARAAATIHWGEPDVLAEGLHGWQARRRPWITSITDHYRQPVPAT</sequence>
<gene>
    <name evidence="1" type="ORF">PC117_g22952</name>
</gene>
<dbReference type="AlphaFoldDB" id="A0A8T1B6U3"/>